<organism evidence="9 10">
    <name type="scientific">Heterodermia speciosa</name>
    <dbReference type="NCBI Taxonomy" id="116794"/>
    <lineage>
        <taxon>Eukaryota</taxon>
        <taxon>Fungi</taxon>
        <taxon>Dikarya</taxon>
        <taxon>Ascomycota</taxon>
        <taxon>Pezizomycotina</taxon>
        <taxon>Lecanoromycetes</taxon>
        <taxon>OSLEUM clade</taxon>
        <taxon>Lecanoromycetidae</taxon>
        <taxon>Caliciales</taxon>
        <taxon>Physciaceae</taxon>
        <taxon>Heterodermia</taxon>
    </lineage>
</organism>
<feature type="compositionally biased region" description="Basic and acidic residues" evidence="6">
    <location>
        <begin position="64"/>
        <end position="84"/>
    </location>
</feature>
<keyword evidence="4 7" id="KW-1133">Transmembrane helix</keyword>
<comment type="subcellular location">
    <subcellularLocation>
        <location evidence="1">Membrane</location>
        <topology evidence="1">Multi-pass membrane protein</topology>
    </subcellularLocation>
</comment>
<evidence type="ECO:0000256" key="7">
    <source>
        <dbReference type="SAM" id="Phobius"/>
    </source>
</evidence>
<evidence type="ECO:0000256" key="4">
    <source>
        <dbReference type="ARBA" id="ARBA00022989"/>
    </source>
</evidence>
<comment type="similarity">
    <text evidence="2">Belongs to the major facilitator superfamily.</text>
</comment>
<dbReference type="OrthoDB" id="3936150at2759"/>
<dbReference type="InterPro" id="IPR036259">
    <property type="entry name" value="MFS_trans_sf"/>
</dbReference>
<reference evidence="9" key="1">
    <citation type="submission" date="2021-03" db="EMBL/GenBank/DDBJ databases">
        <authorList>
            <person name="Tagirdzhanova G."/>
        </authorList>
    </citation>
    <scope>NUCLEOTIDE SEQUENCE</scope>
</reference>
<dbReference type="Proteomes" id="UP000664521">
    <property type="component" value="Unassembled WGS sequence"/>
</dbReference>
<dbReference type="PANTHER" id="PTHR23502:SF68">
    <property type="entry name" value="MULTIDRUG TRANSPORTER, PUTATIVE (AFU_ORTHOLOGUE AFUA_3G01120)-RELATED"/>
    <property type="match status" value="1"/>
</dbReference>
<dbReference type="GO" id="GO:0022857">
    <property type="term" value="F:transmembrane transporter activity"/>
    <property type="evidence" value="ECO:0007669"/>
    <property type="project" value="InterPro"/>
</dbReference>
<feature type="transmembrane region" description="Helical" evidence="7">
    <location>
        <begin position="228"/>
        <end position="249"/>
    </location>
</feature>
<feature type="compositionally biased region" description="Acidic residues" evidence="6">
    <location>
        <begin position="98"/>
        <end position="120"/>
    </location>
</feature>
<evidence type="ECO:0000256" key="5">
    <source>
        <dbReference type="ARBA" id="ARBA00023136"/>
    </source>
</evidence>
<dbReference type="FunFam" id="1.20.1250.20:FF:000011">
    <property type="entry name" value="MFS multidrug transporter, putative"/>
    <property type="match status" value="1"/>
</dbReference>
<dbReference type="PANTHER" id="PTHR23502">
    <property type="entry name" value="MAJOR FACILITATOR SUPERFAMILY"/>
    <property type="match status" value="1"/>
</dbReference>
<keyword evidence="10" id="KW-1185">Reference proteome</keyword>
<name>A0A8H3EXV4_9LECA</name>
<dbReference type="GO" id="GO:0016020">
    <property type="term" value="C:membrane"/>
    <property type="evidence" value="ECO:0007669"/>
    <property type="project" value="UniProtKB-SubCell"/>
</dbReference>
<sequence>MEDPKSFSAPLTALNEDANSVKAVSVSSKKSQHGSKRESAKAPSVSSEKSKPASEPKAGSEGSEDTKYSRSKDELVVDNEKTTDIEANISGTRSKSSDDEEQEKADENDDPNIVDWDSPDDPANPMNWPAWKVKTHIFLVSAITFISPLGSSILATGIPQILADFNSTNEELGSLVVSVYLLGFAAGPLVIAPLSELYGRTPLYHICNTLFAILTVGCALGPSLNSEIALRFLQGCAGSAPLAIGGGTISDLIPQERRGKYMGIYALGPTLGPIFGPVAGGFLTRAKGWRWLMWLLLMIEGAITLVNFVFMRETYGVVIMERKTRALRRETGNMSLRSRYDHGLTSRQLWRNTLIRPAKMLLFSPIIFLLSLFMAITYGYLYLLFTTFPVVFGEYYHFNIGITGLVYLGLGVGNIIGLVIFGVFSDKVLLAKAANGELKPEYRLLPMVWTSFTLPIGLLIYGWSAKYAVHWIVPIIGNAFFGIGLLVTLVCTLTYVVDAFTEYAASATAANAVLRSVVGATLPLAGPAMYKALGIGWGNSLLAFISLALCPIPWIFYKYGERVRKSSKTTY</sequence>
<feature type="transmembrane region" description="Helical" evidence="7">
    <location>
        <begin position="137"/>
        <end position="160"/>
    </location>
</feature>
<dbReference type="SUPFAM" id="SSF103473">
    <property type="entry name" value="MFS general substrate transporter"/>
    <property type="match status" value="1"/>
</dbReference>
<dbReference type="EMBL" id="CAJPDS010000013">
    <property type="protein sequence ID" value="CAF9913818.1"/>
    <property type="molecule type" value="Genomic_DNA"/>
</dbReference>
<comment type="caution">
    <text evidence="9">The sequence shown here is derived from an EMBL/GenBank/DDBJ whole genome shotgun (WGS) entry which is preliminary data.</text>
</comment>
<protein>
    <recommendedName>
        <fullName evidence="8">Major facilitator superfamily (MFS) profile domain-containing protein</fullName>
    </recommendedName>
</protein>
<evidence type="ECO:0000256" key="1">
    <source>
        <dbReference type="ARBA" id="ARBA00004141"/>
    </source>
</evidence>
<feature type="transmembrane region" description="Helical" evidence="7">
    <location>
        <begin position="444"/>
        <end position="463"/>
    </location>
</feature>
<feature type="transmembrane region" description="Helical" evidence="7">
    <location>
        <begin position="261"/>
        <end position="279"/>
    </location>
</feature>
<evidence type="ECO:0000256" key="6">
    <source>
        <dbReference type="SAM" id="MobiDB-lite"/>
    </source>
</evidence>
<evidence type="ECO:0000313" key="10">
    <source>
        <dbReference type="Proteomes" id="UP000664521"/>
    </source>
</evidence>
<feature type="transmembrane region" description="Helical" evidence="7">
    <location>
        <begin position="361"/>
        <end position="385"/>
    </location>
</feature>
<feature type="transmembrane region" description="Helical" evidence="7">
    <location>
        <begin position="536"/>
        <end position="557"/>
    </location>
</feature>
<feature type="compositionally biased region" description="Low complexity" evidence="6">
    <location>
        <begin position="20"/>
        <end position="29"/>
    </location>
</feature>
<dbReference type="Pfam" id="PF07690">
    <property type="entry name" value="MFS_1"/>
    <property type="match status" value="1"/>
</dbReference>
<feature type="transmembrane region" description="Helical" evidence="7">
    <location>
        <begin position="203"/>
        <end position="222"/>
    </location>
</feature>
<proteinExistence type="inferred from homology"/>
<feature type="transmembrane region" description="Helical" evidence="7">
    <location>
        <begin position="475"/>
        <end position="497"/>
    </location>
</feature>
<gene>
    <name evidence="9" type="ORF">HETSPECPRED_001669</name>
</gene>
<feature type="domain" description="Major facilitator superfamily (MFS) profile" evidence="8">
    <location>
        <begin position="136"/>
        <end position="563"/>
    </location>
</feature>
<dbReference type="InterPro" id="IPR011701">
    <property type="entry name" value="MFS"/>
</dbReference>
<dbReference type="CDD" id="cd17323">
    <property type="entry name" value="MFS_Tpo1_MDR_like"/>
    <property type="match status" value="1"/>
</dbReference>
<feature type="region of interest" description="Disordered" evidence="6">
    <location>
        <begin position="1"/>
        <end position="121"/>
    </location>
</feature>
<evidence type="ECO:0000256" key="3">
    <source>
        <dbReference type="ARBA" id="ARBA00022692"/>
    </source>
</evidence>
<dbReference type="PROSITE" id="PS50850">
    <property type="entry name" value="MFS"/>
    <property type="match status" value="1"/>
</dbReference>
<feature type="transmembrane region" description="Helical" evidence="7">
    <location>
        <begin position="405"/>
        <end position="424"/>
    </location>
</feature>
<evidence type="ECO:0000259" key="8">
    <source>
        <dbReference type="PROSITE" id="PS50850"/>
    </source>
</evidence>
<accession>A0A8H3EXV4</accession>
<evidence type="ECO:0000256" key="2">
    <source>
        <dbReference type="ARBA" id="ARBA00008335"/>
    </source>
</evidence>
<feature type="transmembrane region" description="Helical" evidence="7">
    <location>
        <begin position="291"/>
        <end position="310"/>
    </location>
</feature>
<keyword evidence="3 7" id="KW-0812">Transmembrane</keyword>
<evidence type="ECO:0000313" key="9">
    <source>
        <dbReference type="EMBL" id="CAF9913818.1"/>
    </source>
</evidence>
<dbReference type="InterPro" id="IPR020846">
    <property type="entry name" value="MFS_dom"/>
</dbReference>
<dbReference type="Gene3D" id="1.20.1250.20">
    <property type="entry name" value="MFS general substrate transporter like domains"/>
    <property type="match status" value="1"/>
</dbReference>
<dbReference type="AlphaFoldDB" id="A0A8H3EXV4"/>
<feature type="transmembrane region" description="Helical" evidence="7">
    <location>
        <begin position="172"/>
        <end position="191"/>
    </location>
</feature>
<feature type="transmembrane region" description="Helical" evidence="7">
    <location>
        <begin position="509"/>
        <end position="530"/>
    </location>
</feature>
<keyword evidence="5 7" id="KW-0472">Membrane</keyword>